<dbReference type="Pfam" id="PF03459">
    <property type="entry name" value="TOBE"/>
    <property type="match status" value="1"/>
</dbReference>
<dbReference type="Proteomes" id="UP000641646">
    <property type="component" value="Unassembled WGS sequence"/>
</dbReference>
<gene>
    <name evidence="2" type="ORF">H6G03_32145</name>
</gene>
<dbReference type="AlphaFoldDB" id="A0A926VKL8"/>
<keyword evidence="3" id="KW-1185">Reference proteome</keyword>
<dbReference type="InterPro" id="IPR005116">
    <property type="entry name" value="Transp-assoc_OB_typ1"/>
</dbReference>
<dbReference type="RefSeq" id="WP_190474188.1">
    <property type="nucleotide sequence ID" value="NZ_JACJPW010000135.1"/>
</dbReference>
<accession>A0A926VKL8</accession>
<dbReference type="EMBL" id="JACJPW010000135">
    <property type="protein sequence ID" value="MBD2185665.1"/>
    <property type="molecule type" value="Genomic_DNA"/>
</dbReference>
<evidence type="ECO:0000259" key="1">
    <source>
        <dbReference type="Pfam" id="PF03459"/>
    </source>
</evidence>
<organism evidence="2 3">
    <name type="scientific">Aerosakkonema funiforme FACHB-1375</name>
    <dbReference type="NCBI Taxonomy" id="2949571"/>
    <lineage>
        <taxon>Bacteria</taxon>
        <taxon>Bacillati</taxon>
        <taxon>Cyanobacteriota</taxon>
        <taxon>Cyanophyceae</taxon>
        <taxon>Oscillatoriophycideae</taxon>
        <taxon>Aerosakkonematales</taxon>
        <taxon>Aerosakkonemataceae</taxon>
        <taxon>Aerosakkonema</taxon>
    </lineage>
</organism>
<evidence type="ECO:0000313" key="2">
    <source>
        <dbReference type="EMBL" id="MBD2185665.1"/>
    </source>
</evidence>
<comment type="caution">
    <text evidence="2">The sequence shown here is derived from an EMBL/GenBank/DDBJ whole genome shotgun (WGS) entry which is preliminary data.</text>
</comment>
<feature type="domain" description="Transport-associated OB type 1" evidence="1">
    <location>
        <begin position="10"/>
        <end position="40"/>
    </location>
</feature>
<sequence length="43" mass="4601">MTIVRNILNLQVIIKASAENLGLTAGKQVYAVIKSSDVMIAVD</sequence>
<evidence type="ECO:0000313" key="3">
    <source>
        <dbReference type="Proteomes" id="UP000641646"/>
    </source>
</evidence>
<proteinExistence type="predicted"/>
<name>A0A926VKL8_9CYAN</name>
<dbReference type="SUPFAM" id="SSF50331">
    <property type="entry name" value="MOP-like"/>
    <property type="match status" value="1"/>
</dbReference>
<dbReference type="InterPro" id="IPR008995">
    <property type="entry name" value="Mo/tungstate-bd_C_term_dom"/>
</dbReference>
<reference evidence="2" key="1">
    <citation type="journal article" date="2015" name="ISME J.">
        <title>Draft Genome Sequence of Streptomyces incarnatus NRRL8089, which Produces the Nucleoside Antibiotic Sinefungin.</title>
        <authorList>
            <person name="Oshima K."/>
            <person name="Hattori M."/>
            <person name="Shimizu H."/>
            <person name="Fukuda K."/>
            <person name="Nemoto M."/>
            <person name="Inagaki K."/>
            <person name="Tamura T."/>
        </authorList>
    </citation>
    <scope>NUCLEOTIDE SEQUENCE</scope>
    <source>
        <strain evidence="2">FACHB-1375</strain>
    </source>
</reference>
<protein>
    <submittedName>
        <fullName evidence="2">TOBE domain-containing protein</fullName>
    </submittedName>
</protein>
<dbReference type="Gene3D" id="2.40.50.100">
    <property type="match status" value="1"/>
</dbReference>
<reference evidence="2" key="2">
    <citation type="submission" date="2020-08" db="EMBL/GenBank/DDBJ databases">
        <authorList>
            <person name="Chen M."/>
            <person name="Teng W."/>
            <person name="Zhao L."/>
            <person name="Hu C."/>
            <person name="Zhou Y."/>
            <person name="Han B."/>
            <person name="Song L."/>
            <person name="Shu W."/>
        </authorList>
    </citation>
    <scope>NUCLEOTIDE SEQUENCE</scope>
    <source>
        <strain evidence="2">FACHB-1375</strain>
    </source>
</reference>